<sequence>MGRMSKFKPDYLVTGALDGSNYYAAIGTTSKQIRARNMAETVSLMTTKCDLERQKIVQARKREREIRELEKQLLLKDRSDWLKKLDDQGREHGWDEDDSMKYMIGEILKGQMGISLKKQLFVNAWMPNILNKYCVYPLFQEGSLTSIETDITSETSKEINTVESKSKQKLTRTNKQQKQNSSNKNRQSSIQIFNKKLGSYETLPPIKTLQRNLKQRKPRSYKQLRIEQSSNEEEQSRGSVDGSLLPAI</sequence>
<gene>
    <name evidence="2" type="ORF">OFUS_LOCUS17304</name>
</gene>
<proteinExistence type="predicted"/>
<reference evidence="2" key="1">
    <citation type="submission" date="2022-03" db="EMBL/GenBank/DDBJ databases">
        <authorList>
            <person name="Martin C."/>
        </authorList>
    </citation>
    <scope>NUCLEOTIDE SEQUENCE</scope>
</reference>
<evidence type="ECO:0000256" key="1">
    <source>
        <dbReference type="SAM" id="MobiDB-lite"/>
    </source>
</evidence>
<evidence type="ECO:0000313" key="3">
    <source>
        <dbReference type="Proteomes" id="UP000749559"/>
    </source>
</evidence>
<protein>
    <submittedName>
        <fullName evidence="2">Uncharacterized protein</fullName>
    </submittedName>
</protein>
<accession>A0A8S4PGI3</accession>
<dbReference type="Proteomes" id="UP000749559">
    <property type="component" value="Unassembled WGS sequence"/>
</dbReference>
<feature type="region of interest" description="Disordered" evidence="1">
    <location>
        <begin position="156"/>
        <end position="188"/>
    </location>
</feature>
<keyword evidence="3" id="KW-1185">Reference proteome</keyword>
<dbReference type="AlphaFoldDB" id="A0A8S4PGI3"/>
<name>A0A8S4PGI3_OWEFU</name>
<feature type="compositionally biased region" description="Basic residues" evidence="1">
    <location>
        <begin position="213"/>
        <end position="222"/>
    </location>
</feature>
<feature type="region of interest" description="Disordered" evidence="1">
    <location>
        <begin position="210"/>
        <end position="248"/>
    </location>
</feature>
<evidence type="ECO:0000313" key="2">
    <source>
        <dbReference type="EMBL" id="CAH1792328.1"/>
    </source>
</evidence>
<organism evidence="2 3">
    <name type="scientific">Owenia fusiformis</name>
    <name type="common">Polychaete worm</name>
    <dbReference type="NCBI Taxonomy" id="6347"/>
    <lineage>
        <taxon>Eukaryota</taxon>
        <taxon>Metazoa</taxon>
        <taxon>Spiralia</taxon>
        <taxon>Lophotrochozoa</taxon>
        <taxon>Annelida</taxon>
        <taxon>Polychaeta</taxon>
        <taxon>Sedentaria</taxon>
        <taxon>Canalipalpata</taxon>
        <taxon>Sabellida</taxon>
        <taxon>Oweniida</taxon>
        <taxon>Oweniidae</taxon>
        <taxon>Owenia</taxon>
    </lineage>
</organism>
<dbReference type="EMBL" id="CAIIXF020000008">
    <property type="protein sequence ID" value="CAH1792328.1"/>
    <property type="molecule type" value="Genomic_DNA"/>
</dbReference>
<comment type="caution">
    <text evidence="2">The sequence shown here is derived from an EMBL/GenBank/DDBJ whole genome shotgun (WGS) entry which is preliminary data.</text>
</comment>
<feature type="compositionally biased region" description="Low complexity" evidence="1">
    <location>
        <begin position="174"/>
        <end position="188"/>
    </location>
</feature>